<dbReference type="InterPro" id="IPR027417">
    <property type="entry name" value="P-loop_NTPase"/>
</dbReference>
<dbReference type="GO" id="GO:0140663">
    <property type="term" value="F:ATP-dependent FeS chaperone activity"/>
    <property type="evidence" value="ECO:0007669"/>
    <property type="project" value="InterPro"/>
</dbReference>
<dbReference type="GO" id="GO:0051536">
    <property type="term" value="F:iron-sulfur cluster binding"/>
    <property type="evidence" value="ECO:0007669"/>
    <property type="project" value="UniProtKB-KW"/>
</dbReference>
<keyword evidence="2" id="KW-0547">Nucleotide-binding</keyword>
<dbReference type="PROSITE" id="PS01215">
    <property type="entry name" value="MRP"/>
    <property type="match status" value="1"/>
</dbReference>
<proteinExistence type="inferred from homology"/>
<dbReference type="PANTHER" id="PTHR23264:SF19">
    <property type="entry name" value="CYTOSOLIC FE-S CLUSTER ASSEMBLY FACTOR NUBP2"/>
    <property type="match status" value="1"/>
</dbReference>
<dbReference type="GO" id="GO:0005829">
    <property type="term" value="C:cytosol"/>
    <property type="evidence" value="ECO:0007669"/>
    <property type="project" value="TreeGrafter"/>
</dbReference>
<evidence type="ECO:0000313" key="7">
    <source>
        <dbReference type="Proteomes" id="UP001311799"/>
    </source>
</evidence>
<evidence type="ECO:0000256" key="1">
    <source>
        <dbReference type="ARBA" id="ARBA00022723"/>
    </source>
</evidence>
<keyword evidence="5" id="KW-0411">Iron-sulfur</keyword>
<dbReference type="InterPro" id="IPR019591">
    <property type="entry name" value="Mrp/NBP35_ATP-bd"/>
</dbReference>
<dbReference type="GO" id="GO:0046872">
    <property type="term" value="F:metal ion binding"/>
    <property type="evidence" value="ECO:0007669"/>
    <property type="project" value="UniProtKB-KW"/>
</dbReference>
<accession>A0AAV9Y1P9</accession>
<dbReference type="InterPro" id="IPR033756">
    <property type="entry name" value="YlxH/NBP35"/>
</dbReference>
<dbReference type="CDD" id="cd02037">
    <property type="entry name" value="Mrp_NBP35"/>
    <property type="match status" value="1"/>
</dbReference>
<dbReference type="Gene3D" id="3.40.50.300">
    <property type="entry name" value="P-loop containing nucleotide triphosphate hydrolases"/>
    <property type="match status" value="1"/>
</dbReference>
<dbReference type="PANTHER" id="PTHR23264">
    <property type="entry name" value="NUCLEOTIDE-BINDING PROTEIN NBP35 YEAST -RELATED"/>
    <property type="match status" value="1"/>
</dbReference>
<dbReference type="EMBL" id="JAWDEY010000005">
    <property type="protein sequence ID" value="KAK6590668.1"/>
    <property type="molecule type" value="Genomic_DNA"/>
</dbReference>
<dbReference type="AlphaFoldDB" id="A0AAV9Y1P9"/>
<evidence type="ECO:0000256" key="2">
    <source>
        <dbReference type="ARBA" id="ARBA00022741"/>
    </source>
</evidence>
<dbReference type="Pfam" id="PF10609">
    <property type="entry name" value="ParA"/>
    <property type="match status" value="1"/>
</dbReference>
<evidence type="ECO:0000256" key="3">
    <source>
        <dbReference type="ARBA" id="ARBA00022840"/>
    </source>
</evidence>
<dbReference type="Proteomes" id="UP001311799">
    <property type="component" value="Unassembled WGS sequence"/>
</dbReference>
<comment type="caution">
    <text evidence="6">The sequence shown here is derived from an EMBL/GenBank/DDBJ whole genome shotgun (WGS) entry which is preliminary data.</text>
</comment>
<evidence type="ECO:0000256" key="5">
    <source>
        <dbReference type="ARBA" id="ARBA00023014"/>
    </source>
</evidence>
<keyword evidence="1" id="KW-0479">Metal-binding</keyword>
<sequence length="346" mass="37497">MGRKLTTVSIFSVGFISGILLNRALKNLYRPIFSYIVNKISYVFPVKSLPSHLKNGSVPNEGCVGIDSPDAGTAESCAGCPNASICASNSKKVNYEIENLLNVKNIILILSGKGGVGKSTVSAQLSWYLSSKNLSVGLLDIDICGPSAPKMMGVQNNDVHISAGGWSPVYVNDTLSVMSTAFLLSESDDAIIWRGPKKNGLIKQFLTDVIWGDLDYLIIDTPPGTSDEHLSIVSYLKGHNVNGAVIVTTPQEIALQDVRKEISFCKKVDLNIIGVVENMGKVFKNIEIEASVEEMCKKMDVKYLVKIPWDEQLLYACDKGTSICENDEDSPSSVAIKELGNIITSI</sequence>
<keyword evidence="4" id="KW-0408">Iron</keyword>
<dbReference type="GO" id="GO:0005524">
    <property type="term" value="F:ATP binding"/>
    <property type="evidence" value="ECO:0007669"/>
    <property type="project" value="UniProtKB-KW"/>
</dbReference>
<gene>
    <name evidence="6" type="ORF">RS030_142104</name>
</gene>
<protein>
    <recommendedName>
        <fullName evidence="8">Cytosolic Fe-S cluster assembly factor NUBP1 homolog</fullName>
    </recommendedName>
</protein>
<evidence type="ECO:0000313" key="6">
    <source>
        <dbReference type="EMBL" id="KAK6590668.1"/>
    </source>
</evidence>
<reference evidence="6 7" key="1">
    <citation type="submission" date="2023-10" db="EMBL/GenBank/DDBJ databases">
        <title>Comparative genomics analysis reveals potential genetic determinants of host preference in Cryptosporidium xiaoi.</title>
        <authorList>
            <person name="Xiao L."/>
            <person name="Li J."/>
        </authorList>
    </citation>
    <scope>NUCLEOTIDE SEQUENCE [LARGE SCALE GENOMIC DNA]</scope>
    <source>
        <strain evidence="6 7">52996</strain>
    </source>
</reference>
<dbReference type="GO" id="GO:0016226">
    <property type="term" value="P:iron-sulfur cluster assembly"/>
    <property type="evidence" value="ECO:0007669"/>
    <property type="project" value="InterPro"/>
</dbReference>
<dbReference type="SUPFAM" id="SSF52540">
    <property type="entry name" value="P-loop containing nucleoside triphosphate hydrolases"/>
    <property type="match status" value="1"/>
</dbReference>
<evidence type="ECO:0000256" key="4">
    <source>
        <dbReference type="ARBA" id="ARBA00023004"/>
    </source>
</evidence>
<name>A0AAV9Y1P9_9CRYT</name>
<keyword evidence="7" id="KW-1185">Reference proteome</keyword>
<keyword evidence="3" id="KW-0067">ATP-binding</keyword>
<evidence type="ECO:0008006" key="8">
    <source>
        <dbReference type="Google" id="ProtNLM"/>
    </source>
</evidence>
<organism evidence="6 7">
    <name type="scientific">Cryptosporidium xiaoi</name>
    <dbReference type="NCBI Taxonomy" id="659607"/>
    <lineage>
        <taxon>Eukaryota</taxon>
        <taxon>Sar</taxon>
        <taxon>Alveolata</taxon>
        <taxon>Apicomplexa</taxon>
        <taxon>Conoidasida</taxon>
        <taxon>Coccidia</taxon>
        <taxon>Eucoccidiorida</taxon>
        <taxon>Eimeriorina</taxon>
        <taxon>Cryptosporidiidae</taxon>
        <taxon>Cryptosporidium</taxon>
    </lineage>
</organism>
<dbReference type="InterPro" id="IPR000808">
    <property type="entry name" value="Mrp-like_CS"/>
</dbReference>
<dbReference type="HAMAP" id="MF_02040">
    <property type="entry name" value="Mrp_NBP35"/>
    <property type="match status" value="1"/>
</dbReference>